<evidence type="ECO:0000256" key="2">
    <source>
        <dbReference type="ARBA" id="ARBA00022692"/>
    </source>
</evidence>
<feature type="transmembrane region" description="Helical" evidence="7">
    <location>
        <begin position="122"/>
        <end position="148"/>
    </location>
</feature>
<keyword evidence="3 7" id="KW-1133">Transmembrane helix</keyword>
<evidence type="ECO:0000313" key="11">
    <source>
        <dbReference type="Proteomes" id="UP000217895"/>
    </source>
</evidence>
<dbReference type="GO" id="GO:0012505">
    <property type="term" value="C:endomembrane system"/>
    <property type="evidence" value="ECO:0007669"/>
    <property type="project" value="UniProtKB-SubCell"/>
</dbReference>
<dbReference type="Pfam" id="PF00662">
    <property type="entry name" value="Proton_antipo_N"/>
    <property type="match status" value="1"/>
</dbReference>
<evidence type="ECO:0000256" key="7">
    <source>
        <dbReference type="SAM" id="Phobius"/>
    </source>
</evidence>
<feature type="transmembrane region" description="Helical" evidence="7">
    <location>
        <begin position="185"/>
        <end position="203"/>
    </location>
</feature>
<feature type="transmembrane region" description="Helical" evidence="7">
    <location>
        <begin position="454"/>
        <end position="474"/>
    </location>
</feature>
<evidence type="ECO:0000259" key="8">
    <source>
        <dbReference type="Pfam" id="PF00361"/>
    </source>
</evidence>
<sequence>MQQFLIETSWWVPCYGLLGAILTLPWSVGLIQSSGQRPAAYLNILTTVLAFVHGLALFSAVWGQEPQYFDIHWLKAADLDLTFSLELSPISVGAMGVITGLSLLAQFFAIGYMEKDWALGRFFGLMGFFEAAMSGLVISNSLFLTYALLEMLTLSTYLLVGFWYAQPLVVTAARDAFLTKRVGDVLLLMGVVALSAFSGSLNFPDLYEWAEHAELSPTVSALLGLALISGPIGKCAQFPLHLWLDEAMEGPNPASILRNSVVVGCGAYVLIKLQPIISLSPVASTALVALGTVTAIGTSLVSLAQIDIKRALSHSTSAYLGLVFIAVGIGWTDFALILLFAHAIAKALLFMSTGSIILTTSGQDITEMGGLWSRMPATTTAFLTGAAGLVGLLPLGGFWALQRGLDDFWYGEPWLIVVILAVNALTALSLTRVYRLVFMGNPQPKTRRAPEVPWTMAVPMISLSVVTLLVPVILNSLQLLPSWEFMNWSAAGLLLMSGITGCALGASLKLNYAWTRPIQAPLRFVQDFLAYDFYIDRLYRFSVVLLVSSISQFSAWFDRYIVDGVVNLVGLASILSGETLKYSASGRSQAYMLTIALVVGLLGALLTWSMW</sequence>
<feature type="transmembrane region" description="Helical" evidence="7">
    <location>
        <begin position="12"/>
        <end position="31"/>
    </location>
</feature>
<feature type="transmembrane region" description="Helical" evidence="7">
    <location>
        <begin position="413"/>
        <end position="434"/>
    </location>
</feature>
<dbReference type="GO" id="GO:0003954">
    <property type="term" value="F:NADH dehydrogenase activity"/>
    <property type="evidence" value="ECO:0007669"/>
    <property type="project" value="TreeGrafter"/>
</dbReference>
<dbReference type="InterPro" id="IPR001516">
    <property type="entry name" value="Proton_antipo_N"/>
</dbReference>
<feature type="transmembrane region" description="Helical" evidence="7">
    <location>
        <begin position="90"/>
        <end position="110"/>
    </location>
</feature>
<feature type="transmembrane region" description="Helical" evidence="7">
    <location>
        <begin position="380"/>
        <end position="401"/>
    </location>
</feature>
<dbReference type="AlphaFoldDB" id="A0A1Z4JPF8"/>
<keyword evidence="11" id="KW-1185">Reference proteome</keyword>
<dbReference type="GO" id="GO:0042773">
    <property type="term" value="P:ATP synthesis coupled electron transport"/>
    <property type="evidence" value="ECO:0007669"/>
    <property type="project" value="InterPro"/>
</dbReference>
<feature type="domain" description="NADH-Ubiquinone oxidoreductase (complex I) chain 5 N-terminal" evidence="9">
    <location>
        <begin position="73"/>
        <end position="123"/>
    </location>
</feature>
<dbReference type="PANTHER" id="PTHR42829:SF2">
    <property type="entry name" value="NADH-UBIQUINONE OXIDOREDUCTASE CHAIN 5"/>
    <property type="match status" value="1"/>
</dbReference>
<dbReference type="InterPro" id="IPR010217">
    <property type="entry name" value="NU5C2"/>
</dbReference>
<feature type="transmembrane region" description="Helical" evidence="7">
    <location>
        <begin position="40"/>
        <end position="62"/>
    </location>
</feature>
<evidence type="ECO:0000256" key="6">
    <source>
        <dbReference type="RuleBase" id="RU000320"/>
    </source>
</evidence>
<keyword evidence="4 7" id="KW-0472">Membrane</keyword>
<dbReference type="NCBIfam" id="TIGR01960">
    <property type="entry name" value="ndhF3_CO2"/>
    <property type="match status" value="1"/>
</dbReference>
<gene>
    <name evidence="10" type="ORF">NIES2135_54850</name>
</gene>
<feature type="transmembrane region" description="Helical" evidence="7">
    <location>
        <begin position="538"/>
        <end position="554"/>
    </location>
</feature>
<evidence type="ECO:0000256" key="1">
    <source>
        <dbReference type="ARBA" id="ARBA00004127"/>
    </source>
</evidence>
<evidence type="ECO:0000256" key="3">
    <source>
        <dbReference type="ARBA" id="ARBA00022989"/>
    </source>
</evidence>
<dbReference type="GO" id="GO:0016020">
    <property type="term" value="C:membrane"/>
    <property type="evidence" value="ECO:0007669"/>
    <property type="project" value="UniProtKB-SubCell"/>
</dbReference>
<comment type="subcellular location">
    <subcellularLocation>
        <location evidence="1">Endomembrane system</location>
        <topology evidence="1">Multi-pass membrane protein</topology>
    </subcellularLocation>
    <subcellularLocation>
        <location evidence="6">Membrane</location>
        <topology evidence="6">Multi-pass membrane protein</topology>
    </subcellularLocation>
</comment>
<feature type="transmembrane region" description="Helical" evidence="7">
    <location>
        <begin position="311"/>
        <end position="331"/>
    </location>
</feature>
<dbReference type="Proteomes" id="UP000217895">
    <property type="component" value="Chromosome"/>
</dbReference>
<evidence type="ECO:0000313" key="10">
    <source>
        <dbReference type="EMBL" id="BAY58612.1"/>
    </source>
</evidence>
<dbReference type="GO" id="GO:0015990">
    <property type="term" value="P:electron transport coupled proton transport"/>
    <property type="evidence" value="ECO:0007669"/>
    <property type="project" value="TreeGrafter"/>
</dbReference>
<name>A0A1Z4JPF8_LEPBY</name>
<accession>A0A1Z4JPF8</accession>
<feature type="transmembrane region" description="Helical" evidence="7">
    <location>
        <begin position="486"/>
        <end position="508"/>
    </location>
</feature>
<organism evidence="10 11">
    <name type="scientific">Leptolyngbya boryana NIES-2135</name>
    <dbReference type="NCBI Taxonomy" id="1973484"/>
    <lineage>
        <taxon>Bacteria</taxon>
        <taxon>Bacillati</taxon>
        <taxon>Cyanobacteriota</taxon>
        <taxon>Cyanophyceae</taxon>
        <taxon>Leptolyngbyales</taxon>
        <taxon>Leptolyngbyaceae</taxon>
        <taxon>Leptolyngbya group</taxon>
        <taxon>Leptolyngbya</taxon>
    </lineage>
</organism>
<protein>
    <submittedName>
        <fullName evidence="10">NAD(P)H-quinone oxidoreductase subunit F</fullName>
    </submittedName>
</protein>
<evidence type="ECO:0000256" key="5">
    <source>
        <dbReference type="ARBA" id="ARBA00025624"/>
    </source>
</evidence>
<dbReference type="GO" id="GO:0008137">
    <property type="term" value="F:NADH dehydrogenase (ubiquinone) activity"/>
    <property type="evidence" value="ECO:0007669"/>
    <property type="project" value="InterPro"/>
</dbReference>
<dbReference type="PANTHER" id="PTHR42829">
    <property type="entry name" value="NADH-UBIQUINONE OXIDOREDUCTASE CHAIN 5"/>
    <property type="match status" value="1"/>
</dbReference>
<feature type="domain" description="NADH:quinone oxidoreductase/Mrp antiporter transmembrane" evidence="8">
    <location>
        <begin position="139"/>
        <end position="422"/>
    </location>
</feature>
<feature type="transmembrane region" description="Helical" evidence="7">
    <location>
        <begin position="283"/>
        <end position="304"/>
    </location>
</feature>
<feature type="transmembrane region" description="Helical" evidence="7">
    <location>
        <begin position="256"/>
        <end position="277"/>
    </location>
</feature>
<evidence type="ECO:0000259" key="9">
    <source>
        <dbReference type="Pfam" id="PF00662"/>
    </source>
</evidence>
<dbReference type="InterPro" id="IPR001750">
    <property type="entry name" value="ND/Mrp_TM"/>
</dbReference>
<reference evidence="10 11" key="1">
    <citation type="submission" date="2017-06" db="EMBL/GenBank/DDBJ databases">
        <title>Genome sequencing of cyanobaciteial culture collection at National Institute for Environmental Studies (NIES).</title>
        <authorList>
            <person name="Hirose Y."/>
            <person name="Shimura Y."/>
            <person name="Fujisawa T."/>
            <person name="Nakamura Y."/>
            <person name="Kawachi M."/>
        </authorList>
    </citation>
    <scope>NUCLEOTIDE SEQUENCE [LARGE SCALE GENOMIC DNA]</scope>
    <source>
        <strain evidence="10 11">NIES-2135</strain>
    </source>
</reference>
<feature type="transmembrane region" description="Helical" evidence="7">
    <location>
        <begin position="590"/>
        <end position="610"/>
    </location>
</feature>
<dbReference type="EMBL" id="AP018203">
    <property type="protein sequence ID" value="BAY58612.1"/>
    <property type="molecule type" value="Genomic_DNA"/>
</dbReference>
<proteinExistence type="predicted"/>
<feature type="transmembrane region" description="Helical" evidence="7">
    <location>
        <begin position="223"/>
        <end position="244"/>
    </location>
</feature>
<dbReference type="NCBIfam" id="NF005633">
    <property type="entry name" value="PRK07390.1"/>
    <property type="match status" value="1"/>
</dbReference>
<dbReference type="Gene3D" id="1.20.5.2700">
    <property type="match status" value="1"/>
</dbReference>
<keyword evidence="2 6" id="KW-0812">Transmembrane</keyword>
<comment type="function">
    <text evidence="5">NDH-1 shuttles electrons from NAD(P)H, via FMN and iron-sulfur (Fe-S) centers, to quinones in the respiratory chain. The immediate electron acceptor for the enzyme in this species is believed to be plastoquinone. Couples the redox reaction to proton translocation (for every two electrons transferred, four hydrogen ions are translocated across the cytoplasmic membrane), and thus conserves the redox energy in a proton gradient.</text>
</comment>
<dbReference type="Pfam" id="PF00361">
    <property type="entry name" value="Proton_antipo_M"/>
    <property type="match status" value="1"/>
</dbReference>
<dbReference type="InterPro" id="IPR003945">
    <property type="entry name" value="NU5C-like"/>
</dbReference>
<evidence type="ECO:0000256" key="4">
    <source>
        <dbReference type="ARBA" id="ARBA00023136"/>
    </source>
</evidence>
<dbReference type="PRINTS" id="PR01434">
    <property type="entry name" value="NADHDHGNASE5"/>
</dbReference>
<feature type="transmembrane region" description="Helical" evidence="7">
    <location>
        <begin position="337"/>
        <end position="359"/>
    </location>
</feature>